<dbReference type="RefSeq" id="XP_007914082.1">
    <property type="nucleotide sequence ID" value="XM_007915891.1"/>
</dbReference>
<keyword evidence="4" id="KW-0238">DNA-binding</keyword>
<gene>
    <name evidence="7" type="ORF">UCRPA7_3291</name>
</gene>
<evidence type="ECO:0000256" key="3">
    <source>
        <dbReference type="ARBA" id="ARBA00023015"/>
    </source>
</evidence>
<dbReference type="PANTHER" id="PTHR36206:SF4">
    <property type="entry name" value="HYPOTHETICAL CONSERVED PROTEIN (EUROFUNG)-RELATED"/>
    <property type="match status" value="1"/>
</dbReference>
<accession>R8BP47</accession>
<evidence type="ECO:0000256" key="5">
    <source>
        <dbReference type="ARBA" id="ARBA00023163"/>
    </source>
</evidence>
<dbReference type="AlphaFoldDB" id="R8BP47"/>
<name>R8BP47_PHAM7</name>
<evidence type="ECO:0000313" key="8">
    <source>
        <dbReference type="Proteomes" id="UP000014074"/>
    </source>
</evidence>
<dbReference type="KEGG" id="tmn:UCRPA7_3291"/>
<reference evidence="8" key="1">
    <citation type="journal article" date="2013" name="Genome Announc.">
        <title>Draft genome sequence of the ascomycete Phaeoacremonium aleophilum strain UCR-PA7, a causal agent of the esca disease complex in grapevines.</title>
        <authorList>
            <person name="Blanco-Ulate B."/>
            <person name="Rolshausen P."/>
            <person name="Cantu D."/>
        </authorList>
    </citation>
    <scope>NUCLEOTIDE SEQUENCE [LARGE SCALE GENOMIC DNA]</scope>
    <source>
        <strain evidence="8">UCR-PA7</strain>
    </source>
</reference>
<keyword evidence="6" id="KW-0539">Nucleus</keyword>
<keyword evidence="1" id="KW-0479">Metal-binding</keyword>
<evidence type="ECO:0000256" key="1">
    <source>
        <dbReference type="ARBA" id="ARBA00022723"/>
    </source>
</evidence>
<sequence length="490" mass="56825">MAPTAVATPVLLEPNFNGGVFDYQWEKVYFDHWLALANNMGGGFFKSDLWTRTIPQLSRDEPAIRYAGMAIGAMANAMSPNMLPKTFGALLDNGPHYKNALTYYGRALRHVRLQQGPNPESALRAAILSCILFVCFETLHGNREAALHHISHGLQMMEAFLKSKTPPDVEDPTTEFLTHSPAPYVIEDEILQVFQRFDFQSWSTGLLRPKRTNNKTPHTQNRVKEYPVHKVPESFADLDEARQWWDLVQHWVLQFPRTVVIQLVREIERVGPEAAQKLDMCDVPGVRDLQRHNLELLERWNAAFWPLYNARRHSKRADEEGYLRAVSLQIQYLVAWMSTRSICFSEYETMYQLTPQFREINRLGAVLLPRQPKAGGCSEAFTMDNGPTMALLIVASKCRDVDVREEAIALMEKYPRRDGFWDSRAMVALAKYNRDIEQENETEGDLYEQWARLRQREAIIDERNPEMMIFMYRKDPKSGQFQMQQHLLRW</sequence>
<organism evidence="7 8">
    <name type="scientific">Phaeoacremonium minimum (strain UCR-PA7)</name>
    <name type="common">Esca disease fungus</name>
    <name type="synonym">Togninia minima</name>
    <dbReference type="NCBI Taxonomy" id="1286976"/>
    <lineage>
        <taxon>Eukaryota</taxon>
        <taxon>Fungi</taxon>
        <taxon>Dikarya</taxon>
        <taxon>Ascomycota</taxon>
        <taxon>Pezizomycotina</taxon>
        <taxon>Sordariomycetes</taxon>
        <taxon>Sordariomycetidae</taxon>
        <taxon>Togniniales</taxon>
        <taxon>Togniniaceae</taxon>
        <taxon>Phaeoacremonium</taxon>
    </lineage>
</organism>
<dbReference type="GO" id="GO:0003677">
    <property type="term" value="F:DNA binding"/>
    <property type="evidence" value="ECO:0007669"/>
    <property type="project" value="UniProtKB-KW"/>
</dbReference>
<keyword evidence="5" id="KW-0804">Transcription</keyword>
<dbReference type="PANTHER" id="PTHR36206">
    <property type="entry name" value="ASPERCRYPTIN BIOSYNTHESIS CLUSTER-SPECIFIC TRANSCRIPTION REGULATOR ATNN-RELATED"/>
    <property type="match status" value="1"/>
</dbReference>
<dbReference type="GO" id="GO:0046872">
    <property type="term" value="F:metal ion binding"/>
    <property type="evidence" value="ECO:0007669"/>
    <property type="project" value="UniProtKB-KW"/>
</dbReference>
<protein>
    <submittedName>
        <fullName evidence="7">Putative c6 zinc finger domain-containing protein</fullName>
    </submittedName>
</protein>
<dbReference type="GeneID" id="19323625"/>
<proteinExistence type="predicted"/>
<evidence type="ECO:0000313" key="7">
    <source>
        <dbReference type="EMBL" id="EOO01104.1"/>
    </source>
</evidence>
<evidence type="ECO:0000256" key="4">
    <source>
        <dbReference type="ARBA" id="ARBA00023125"/>
    </source>
</evidence>
<dbReference type="EMBL" id="KB933041">
    <property type="protein sequence ID" value="EOO01104.1"/>
    <property type="molecule type" value="Genomic_DNA"/>
</dbReference>
<dbReference type="InterPro" id="IPR052360">
    <property type="entry name" value="Transcr_Regulatory_Proteins"/>
</dbReference>
<evidence type="ECO:0000256" key="6">
    <source>
        <dbReference type="ARBA" id="ARBA00023242"/>
    </source>
</evidence>
<dbReference type="OrthoDB" id="3598904at2759"/>
<keyword evidence="8" id="KW-1185">Reference proteome</keyword>
<keyword evidence="2" id="KW-0862">Zinc</keyword>
<dbReference type="HOGENOM" id="CLU_011409_9_0_1"/>
<evidence type="ECO:0000256" key="2">
    <source>
        <dbReference type="ARBA" id="ARBA00022833"/>
    </source>
</evidence>
<keyword evidence="3" id="KW-0805">Transcription regulation</keyword>
<dbReference type="Proteomes" id="UP000014074">
    <property type="component" value="Unassembled WGS sequence"/>
</dbReference>
<dbReference type="eggNOG" id="ENOG502RI0K">
    <property type="taxonomic scope" value="Eukaryota"/>
</dbReference>